<keyword evidence="2" id="KW-1185">Reference proteome</keyword>
<name>A0ACC2AM05_DIPCM</name>
<sequence length="543" mass="60879">MSKRLREVASREANQLWNDLVSDKPLLPFLVPVFLLAWGIERWIVPLSNWVPLVVCVWATIEYGKHQRKQAVEELNNKWKRHFLCTQPTTPIEPCEWLNKLLMYVWPNFLEPKLSKKMLSLVQKRIKEKRPKPIQSVEVQDFTLGTAPPILGLQKTYWSTEGGQQVLHMGFEWDTNEMSLLLAAKLGVPFKGKVARIIINSIHIKGDIRLTPILDGQGLLYSFECTPEVRLGIAFGSGNQTLPATELPVVSSWLEKLLIETLNRTLVEPRRKCFSLPPVDYKKHAVGGTLSVTIVKARNLTRVTSGSKSSLGEKRSFSSGTNHQTGSGSYGVRGAFVELTLDELIRKSKASEENGMSPTWNETIEMAFHGNSGTLHLNLYGRGSNHMKVDFLGTCQVKMKYVDDDSTTFWAVGPKSGVIAERAEYVGQEVTMTVPVEGTAGEVIVRLTMKEWLFHDSSKPLASDTSMEHQNTLGSWPVLPSRTGRKLKVIVLEGRNLAPKDRTGKSDPYLRIQYGKILEARSEQNGSERSVPERTGSERVSVS</sequence>
<dbReference type="EMBL" id="CM055111">
    <property type="protein sequence ID" value="KAJ7518602.1"/>
    <property type="molecule type" value="Genomic_DNA"/>
</dbReference>
<evidence type="ECO:0000313" key="1">
    <source>
        <dbReference type="EMBL" id="KAJ7518602.1"/>
    </source>
</evidence>
<gene>
    <name evidence="1" type="ORF">O6H91_20G000200</name>
</gene>
<evidence type="ECO:0000313" key="2">
    <source>
        <dbReference type="Proteomes" id="UP001162992"/>
    </source>
</evidence>
<reference evidence="2" key="1">
    <citation type="journal article" date="2024" name="Proc. Natl. Acad. Sci. U.S.A.">
        <title>Extraordinary preservation of gene collinearity over three hundred million years revealed in homosporous lycophytes.</title>
        <authorList>
            <person name="Li C."/>
            <person name="Wickell D."/>
            <person name="Kuo L.Y."/>
            <person name="Chen X."/>
            <person name="Nie B."/>
            <person name="Liao X."/>
            <person name="Peng D."/>
            <person name="Ji J."/>
            <person name="Jenkins J."/>
            <person name="Williams M."/>
            <person name="Shu S."/>
            <person name="Plott C."/>
            <person name="Barry K."/>
            <person name="Rajasekar S."/>
            <person name="Grimwood J."/>
            <person name="Han X."/>
            <person name="Sun S."/>
            <person name="Hou Z."/>
            <person name="He W."/>
            <person name="Dai G."/>
            <person name="Sun C."/>
            <person name="Schmutz J."/>
            <person name="Leebens-Mack J.H."/>
            <person name="Li F.W."/>
            <person name="Wang L."/>
        </authorList>
    </citation>
    <scope>NUCLEOTIDE SEQUENCE [LARGE SCALE GENOMIC DNA]</scope>
    <source>
        <strain evidence="2">cv. PW_Plant_1</strain>
    </source>
</reference>
<organism evidence="1 2">
    <name type="scientific">Diphasiastrum complanatum</name>
    <name type="common">Issler's clubmoss</name>
    <name type="synonym">Lycopodium complanatum</name>
    <dbReference type="NCBI Taxonomy" id="34168"/>
    <lineage>
        <taxon>Eukaryota</taxon>
        <taxon>Viridiplantae</taxon>
        <taxon>Streptophyta</taxon>
        <taxon>Embryophyta</taxon>
        <taxon>Tracheophyta</taxon>
        <taxon>Lycopodiopsida</taxon>
        <taxon>Lycopodiales</taxon>
        <taxon>Lycopodiaceae</taxon>
        <taxon>Lycopodioideae</taxon>
        <taxon>Diphasiastrum</taxon>
    </lineage>
</organism>
<dbReference type="Proteomes" id="UP001162992">
    <property type="component" value="Chromosome 20"/>
</dbReference>
<comment type="caution">
    <text evidence="1">The sequence shown here is derived from an EMBL/GenBank/DDBJ whole genome shotgun (WGS) entry which is preliminary data.</text>
</comment>
<protein>
    <submittedName>
        <fullName evidence="1">Uncharacterized protein</fullName>
    </submittedName>
</protein>
<proteinExistence type="predicted"/>
<accession>A0ACC2AM05</accession>